<keyword evidence="4" id="KW-1185">Reference proteome</keyword>
<protein>
    <recommendedName>
        <fullName evidence="2">UspA domain-containing protein</fullName>
    </recommendedName>
</protein>
<evidence type="ECO:0000313" key="3">
    <source>
        <dbReference type="EMBL" id="QIN78442.1"/>
    </source>
</evidence>
<dbReference type="InterPro" id="IPR014729">
    <property type="entry name" value="Rossmann-like_a/b/a_fold"/>
</dbReference>
<feature type="compositionally biased region" description="Low complexity" evidence="1">
    <location>
        <begin position="92"/>
        <end position="103"/>
    </location>
</feature>
<evidence type="ECO:0000259" key="2">
    <source>
        <dbReference type="Pfam" id="PF00582"/>
    </source>
</evidence>
<gene>
    <name evidence="3" type="ORF">GBA65_07785</name>
</gene>
<feature type="compositionally biased region" description="Basic and acidic residues" evidence="1">
    <location>
        <begin position="69"/>
        <end position="79"/>
    </location>
</feature>
<dbReference type="CDD" id="cd00293">
    <property type="entry name" value="USP-like"/>
    <property type="match status" value="1"/>
</dbReference>
<dbReference type="Proteomes" id="UP000502706">
    <property type="component" value="Chromosome"/>
</dbReference>
<accession>A0A6G8PW54</accession>
<feature type="domain" description="UspA" evidence="2">
    <location>
        <begin position="154"/>
        <end position="231"/>
    </location>
</feature>
<sequence length="241" mass="26289">MGRVLPAGRHRGGLLRRIPRRAQAPVGARCGRRRPDRGSSHGGSPRGPRGGHRSRDTFAGPGGCVRPARARDRSAEARPGEWGGPSSPPPSWRCWARCRGPGLPRHRTTRGPRRPSRADRTPSCAPRDRAQCPDRAHRKEIRGRRGGEMNVSVKRILLATDGSEDARLAARAATNLAKGMGAELCVAHAWNPVHPGYPSVAGAEYYHLYEREARRVLEAEVDEIEALGGIVAEPRLLHGPR</sequence>
<feature type="region of interest" description="Disordered" evidence="1">
    <location>
        <begin position="1"/>
        <end position="133"/>
    </location>
</feature>
<evidence type="ECO:0000313" key="4">
    <source>
        <dbReference type="Proteomes" id="UP000502706"/>
    </source>
</evidence>
<name>A0A6G8PW54_9ACTN</name>
<reference evidence="3 4" key="1">
    <citation type="submission" date="2019-10" db="EMBL/GenBank/DDBJ databases">
        <title>Rubrobacter sp nov SCSIO 52915 isolated from a deep-sea sediment in the South China Sea.</title>
        <authorList>
            <person name="Chen R.W."/>
        </authorList>
    </citation>
    <scope>NUCLEOTIDE SEQUENCE [LARGE SCALE GENOMIC DNA]</scope>
    <source>
        <strain evidence="3 4">SCSIO 52915</strain>
    </source>
</reference>
<dbReference type="InterPro" id="IPR006016">
    <property type="entry name" value="UspA"/>
</dbReference>
<feature type="compositionally biased region" description="Basic and acidic residues" evidence="1">
    <location>
        <begin position="116"/>
        <end position="133"/>
    </location>
</feature>
<evidence type="ECO:0000256" key="1">
    <source>
        <dbReference type="SAM" id="MobiDB-lite"/>
    </source>
</evidence>
<feature type="compositionally biased region" description="Basic residues" evidence="1">
    <location>
        <begin position="104"/>
        <end position="115"/>
    </location>
</feature>
<dbReference type="EMBL" id="CP045121">
    <property type="protein sequence ID" value="QIN78442.1"/>
    <property type="molecule type" value="Genomic_DNA"/>
</dbReference>
<dbReference type="Pfam" id="PF00582">
    <property type="entry name" value="Usp"/>
    <property type="match status" value="1"/>
</dbReference>
<feature type="compositionally biased region" description="Basic residues" evidence="1">
    <location>
        <begin position="8"/>
        <end position="20"/>
    </location>
</feature>
<organism evidence="3 4">
    <name type="scientific">Rubrobacter marinus</name>
    <dbReference type="NCBI Taxonomy" id="2653852"/>
    <lineage>
        <taxon>Bacteria</taxon>
        <taxon>Bacillati</taxon>
        <taxon>Actinomycetota</taxon>
        <taxon>Rubrobacteria</taxon>
        <taxon>Rubrobacterales</taxon>
        <taxon>Rubrobacteraceae</taxon>
        <taxon>Rubrobacter</taxon>
    </lineage>
</organism>
<dbReference type="SUPFAM" id="SSF52402">
    <property type="entry name" value="Adenine nucleotide alpha hydrolases-like"/>
    <property type="match status" value="1"/>
</dbReference>
<dbReference type="Gene3D" id="3.40.50.620">
    <property type="entry name" value="HUPs"/>
    <property type="match status" value="1"/>
</dbReference>
<proteinExistence type="predicted"/>
<dbReference type="KEGG" id="rmar:GBA65_07785"/>
<dbReference type="AlphaFoldDB" id="A0A6G8PW54"/>